<dbReference type="GO" id="GO:0045893">
    <property type="term" value="P:positive regulation of DNA-templated transcription"/>
    <property type="evidence" value="ECO:0007669"/>
    <property type="project" value="TreeGrafter"/>
</dbReference>
<dbReference type="Gene3D" id="3.20.20.70">
    <property type="entry name" value="Aldolase class I"/>
    <property type="match status" value="1"/>
</dbReference>
<evidence type="ECO:0000256" key="1">
    <source>
        <dbReference type="PIRNR" id="PIRNR016897"/>
    </source>
</evidence>
<proteinExistence type="predicted"/>
<dbReference type="PANTHER" id="PTHR35787:SF1">
    <property type="entry name" value="GLYCEROL UPTAKE OPERON ANTITERMINATOR REGULATORY PROTEIN"/>
    <property type="match status" value="1"/>
</dbReference>
<organism evidence="2 3">
    <name type="scientific">Gracilibacillus kekensis</name>
    <dbReference type="NCBI Taxonomy" id="1027249"/>
    <lineage>
        <taxon>Bacteria</taxon>
        <taxon>Bacillati</taxon>
        <taxon>Bacillota</taxon>
        <taxon>Bacilli</taxon>
        <taxon>Bacillales</taxon>
        <taxon>Bacillaceae</taxon>
        <taxon>Gracilibacillus</taxon>
    </lineage>
</organism>
<keyword evidence="1" id="KW-0694">RNA-binding</keyword>
<dbReference type="EMBL" id="FRCZ01000002">
    <property type="protein sequence ID" value="SHM99791.1"/>
    <property type="molecule type" value="Genomic_DNA"/>
</dbReference>
<dbReference type="Pfam" id="PF04309">
    <property type="entry name" value="G3P_antiterm"/>
    <property type="match status" value="1"/>
</dbReference>
<dbReference type="Proteomes" id="UP000184184">
    <property type="component" value="Unassembled WGS sequence"/>
</dbReference>
<keyword evidence="1" id="KW-0319">Glycerol metabolism</keyword>
<dbReference type="GO" id="GO:0003723">
    <property type="term" value="F:RNA binding"/>
    <property type="evidence" value="ECO:0007669"/>
    <property type="project" value="UniProtKB-KW"/>
</dbReference>
<dbReference type="GO" id="GO:0001072">
    <property type="term" value="F:transcription antitermination factor activity, RNA binding"/>
    <property type="evidence" value="ECO:0007669"/>
    <property type="project" value="TreeGrafter"/>
</dbReference>
<comment type="function">
    <text evidence="1">Regulates expression of the glpD operon. In the presence of glycerol 3-phosphate (G3P) causes antitermination of transcription of glpD at the inverted repeat of the leader region to enhance its transcription. Binds and stabilizes glpD leader mRNA.</text>
</comment>
<accession>A0A1M7N9I1</accession>
<keyword evidence="1" id="KW-0805">Transcription regulation</keyword>
<dbReference type="STRING" id="1027249.SAMN05216179_1572"/>
<name>A0A1M7N9I1_9BACI</name>
<dbReference type="PANTHER" id="PTHR35787">
    <property type="entry name" value="GLYCEROL UPTAKE OPERON ANTITERMINATOR REGULATORY PROTEIN"/>
    <property type="match status" value="1"/>
</dbReference>
<dbReference type="RefSeq" id="WP_073201292.1">
    <property type="nucleotide sequence ID" value="NZ_FRCZ01000002.1"/>
</dbReference>
<evidence type="ECO:0000313" key="2">
    <source>
        <dbReference type="EMBL" id="SHM99791.1"/>
    </source>
</evidence>
<dbReference type="InterPro" id="IPR006699">
    <property type="entry name" value="GlpP"/>
</dbReference>
<sequence>MMKVEGVLPAVRKIKDFEKILKSDHPLIIILETRVAQLPQIVSYARKFQKKIFVHADLINGLKVDQYGMEFLIRHVKVDGIISTRANVIAMAKKSNIVAIQRLFAIDSSALEKNIELIKKTKPDYIEVLPGIIPSVINDIAEQTGIPVIAGGLIKTEADIEQALNSGAIAITTSNENLYSLK</sequence>
<dbReference type="AlphaFoldDB" id="A0A1M7N9I1"/>
<gene>
    <name evidence="2" type="ORF">SAMN05216179_1572</name>
</gene>
<dbReference type="InterPro" id="IPR013785">
    <property type="entry name" value="Aldolase_TIM"/>
</dbReference>
<dbReference type="PIRSF" id="PIRSF016897">
    <property type="entry name" value="GlpP"/>
    <property type="match status" value="1"/>
</dbReference>
<protein>
    <recommendedName>
        <fullName evidence="1">Glycerol uptake operon antiterminator regulatory protein</fullName>
    </recommendedName>
</protein>
<keyword evidence="3" id="KW-1185">Reference proteome</keyword>
<dbReference type="SUPFAM" id="SSF110391">
    <property type="entry name" value="GlpP-like"/>
    <property type="match status" value="1"/>
</dbReference>
<reference evidence="2 3" key="1">
    <citation type="submission" date="2016-11" db="EMBL/GenBank/DDBJ databases">
        <authorList>
            <person name="Jaros S."/>
            <person name="Januszkiewicz K."/>
            <person name="Wedrychowicz H."/>
        </authorList>
    </citation>
    <scope>NUCLEOTIDE SEQUENCE [LARGE SCALE GENOMIC DNA]</scope>
    <source>
        <strain evidence="2 3">CGMCC 1.10681</strain>
    </source>
</reference>
<evidence type="ECO:0000313" key="3">
    <source>
        <dbReference type="Proteomes" id="UP000184184"/>
    </source>
</evidence>
<keyword evidence="1" id="KW-0804">Transcription</keyword>
<dbReference type="GO" id="GO:0006071">
    <property type="term" value="P:glycerol metabolic process"/>
    <property type="evidence" value="ECO:0007669"/>
    <property type="project" value="UniProtKB-UniRule"/>
</dbReference>
<dbReference type="OrthoDB" id="9799580at2"/>